<dbReference type="EMBL" id="NNAY01000095">
    <property type="protein sequence ID" value="OXU31033.1"/>
    <property type="molecule type" value="Genomic_DNA"/>
</dbReference>
<dbReference type="Proteomes" id="UP000215335">
    <property type="component" value="Unassembled WGS sequence"/>
</dbReference>
<comment type="similarity">
    <text evidence="1">Belongs to the THEM6 family.</text>
</comment>
<evidence type="ECO:0000313" key="4">
    <source>
        <dbReference type="EMBL" id="OXU31033.1"/>
    </source>
</evidence>
<organism evidence="4 5">
    <name type="scientific">Trichomalopsis sarcophagae</name>
    <dbReference type="NCBI Taxonomy" id="543379"/>
    <lineage>
        <taxon>Eukaryota</taxon>
        <taxon>Metazoa</taxon>
        <taxon>Ecdysozoa</taxon>
        <taxon>Arthropoda</taxon>
        <taxon>Hexapoda</taxon>
        <taxon>Insecta</taxon>
        <taxon>Pterygota</taxon>
        <taxon>Neoptera</taxon>
        <taxon>Endopterygota</taxon>
        <taxon>Hymenoptera</taxon>
        <taxon>Apocrita</taxon>
        <taxon>Proctotrupomorpha</taxon>
        <taxon>Chalcidoidea</taxon>
        <taxon>Pteromalidae</taxon>
        <taxon>Pteromalinae</taxon>
        <taxon>Trichomalopsis</taxon>
    </lineage>
</organism>
<dbReference type="OrthoDB" id="265761at2759"/>
<evidence type="ECO:0000256" key="2">
    <source>
        <dbReference type="ARBA" id="ARBA00041112"/>
    </source>
</evidence>
<protein>
    <recommendedName>
        <fullName evidence="2">Protein THEM6</fullName>
    </recommendedName>
</protein>
<dbReference type="Pfam" id="PF13279">
    <property type="entry name" value="4HBT_2"/>
    <property type="match status" value="1"/>
</dbReference>
<keyword evidence="3" id="KW-0472">Membrane</keyword>
<reference evidence="4 5" key="1">
    <citation type="journal article" date="2017" name="Curr. Biol.">
        <title>The Evolution of Venom by Co-option of Single-Copy Genes.</title>
        <authorList>
            <person name="Martinson E.O."/>
            <person name="Mrinalini"/>
            <person name="Kelkar Y.D."/>
            <person name="Chang C.H."/>
            <person name="Werren J.H."/>
        </authorList>
    </citation>
    <scope>NUCLEOTIDE SEQUENCE [LARGE SCALE GENOMIC DNA]</scope>
    <source>
        <strain evidence="4 5">Alberta</strain>
        <tissue evidence="4">Whole body</tissue>
    </source>
</reference>
<dbReference type="PANTHER" id="PTHR12475:SF4">
    <property type="entry name" value="PROTEIN THEM6"/>
    <property type="match status" value="1"/>
</dbReference>
<keyword evidence="5" id="KW-1185">Reference proteome</keyword>
<evidence type="ECO:0000256" key="3">
    <source>
        <dbReference type="SAM" id="Phobius"/>
    </source>
</evidence>
<dbReference type="InterPro" id="IPR029069">
    <property type="entry name" value="HotDog_dom_sf"/>
</dbReference>
<dbReference type="CDD" id="cd00586">
    <property type="entry name" value="4HBT"/>
    <property type="match status" value="1"/>
</dbReference>
<accession>A0A232FKB4</accession>
<gene>
    <name evidence="4" type="ORF">TSAR_006543</name>
</gene>
<dbReference type="SUPFAM" id="SSF54637">
    <property type="entry name" value="Thioesterase/thiol ester dehydrase-isomerase"/>
    <property type="match status" value="1"/>
</dbReference>
<dbReference type="Gene3D" id="3.10.129.10">
    <property type="entry name" value="Hotdog Thioesterase"/>
    <property type="match status" value="1"/>
</dbReference>
<keyword evidence="3" id="KW-1133">Transmembrane helix</keyword>
<sequence length="204" mass="23842">MLSYFTLACIAILYVLFDVNYFLRIAFTIGYGRLFQSKKKIFEKTTIYGICLSMDVDIFLKHMNNARYLRELDFARFHYYDRSGIYGEIAKKGGGAVQGASSTRYRRAIPIFTPYKVTTQLIYWDDRNFYLEHEFISLSDNFVRAVVLSKQSVTGLKVPVSEIIEKVEQGARRPELTKELRLWLDSMEESSLRYKKSREDAKAK</sequence>
<dbReference type="PANTHER" id="PTHR12475">
    <property type="match status" value="1"/>
</dbReference>
<name>A0A232FKB4_9HYME</name>
<dbReference type="InterPro" id="IPR051490">
    <property type="entry name" value="THEM6_lcsJ_thioesterase"/>
</dbReference>
<evidence type="ECO:0000313" key="5">
    <source>
        <dbReference type="Proteomes" id="UP000215335"/>
    </source>
</evidence>
<evidence type="ECO:0000256" key="1">
    <source>
        <dbReference type="ARBA" id="ARBA00038228"/>
    </source>
</evidence>
<feature type="transmembrane region" description="Helical" evidence="3">
    <location>
        <begin position="12"/>
        <end position="34"/>
    </location>
</feature>
<comment type="caution">
    <text evidence="4">The sequence shown here is derived from an EMBL/GenBank/DDBJ whole genome shotgun (WGS) entry which is preliminary data.</text>
</comment>
<dbReference type="AlphaFoldDB" id="A0A232FKB4"/>
<proteinExistence type="inferred from homology"/>
<keyword evidence="3" id="KW-0812">Transmembrane</keyword>